<evidence type="ECO:0000256" key="2">
    <source>
        <dbReference type="ARBA" id="ARBA00010524"/>
    </source>
</evidence>
<keyword evidence="6" id="KW-0443">Lipid metabolism</keyword>
<comment type="subcellular location">
    <subcellularLocation>
        <location evidence="1">Mitochondrion inner membrane</location>
        <topology evidence="1">Peripheral membrane protein</topology>
        <orientation evidence="1">Intermembrane side</orientation>
    </subcellularLocation>
    <subcellularLocation>
        <location evidence="10">Mitochondrion outer membrane</location>
        <topology evidence="10">Peripheral membrane protein</topology>
        <orientation evidence="10">Intermembrane side</orientation>
    </subcellularLocation>
</comment>
<dbReference type="InterPro" id="IPR002123">
    <property type="entry name" value="Plipid/glycerol_acylTrfase"/>
</dbReference>
<protein>
    <recommendedName>
        <fullName evidence="12">Tafazzin family protein</fullName>
    </recommendedName>
</protein>
<dbReference type="OrthoDB" id="193467at2759"/>
<name>A0A1E5RQW4_HANUV</name>
<dbReference type="GO" id="GO:0047184">
    <property type="term" value="F:1-acylglycerophosphocholine O-acyltransferase activity"/>
    <property type="evidence" value="ECO:0007669"/>
    <property type="project" value="TreeGrafter"/>
</dbReference>
<evidence type="ECO:0000256" key="8">
    <source>
        <dbReference type="ARBA" id="ARBA00023136"/>
    </source>
</evidence>
<dbReference type="GO" id="GO:0005743">
    <property type="term" value="C:mitochondrial inner membrane"/>
    <property type="evidence" value="ECO:0007669"/>
    <property type="project" value="UniProtKB-SubCell"/>
</dbReference>
<evidence type="ECO:0000256" key="5">
    <source>
        <dbReference type="ARBA" id="ARBA00022792"/>
    </source>
</evidence>
<evidence type="ECO:0000256" key="12">
    <source>
        <dbReference type="RuleBase" id="RU365062"/>
    </source>
</evidence>
<evidence type="ECO:0000313" key="14">
    <source>
        <dbReference type="EMBL" id="OEJ89218.1"/>
    </source>
</evidence>
<reference evidence="15" key="1">
    <citation type="journal article" date="2016" name="Genome Announc.">
        <title>Genome sequences of three species of Hanseniaspora isolated from spontaneous wine fermentations.</title>
        <authorList>
            <person name="Sternes P.R."/>
            <person name="Lee D."/>
            <person name="Kutyna D.R."/>
            <person name="Borneman A.R."/>
        </authorList>
    </citation>
    <scope>NUCLEOTIDE SEQUENCE [LARGE SCALE GENOMIC DNA]</scope>
    <source>
        <strain evidence="15">AWRI3580</strain>
    </source>
</reference>
<dbReference type="GO" id="GO:0007007">
    <property type="term" value="P:inner mitochondrial membrane organization"/>
    <property type="evidence" value="ECO:0007669"/>
    <property type="project" value="TreeGrafter"/>
</dbReference>
<comment type="caution">
    <text evidence="14">The sequence shown here is derived from an EMBL/GenBank/DDBJ whole genome shotgun (WGS) entry which is preliminary data.</text>
</comment>
<dbReference type="PRINTS" id="PR00979">
    <property type="entry name" value="TAFAZZIN"/>
</dbReference>
<evidence type="ECO:0000256" key="7">
    <source>
        <dbReference type="ARBA" id="ARBA00023128"/>
    </source>
</evidence>
<evidence type="ECO:0000256" key="11">
    <source>
        <dbReference type="ARBA" id="ARBA00047906"/>
    </source>
</evidence>
<comment type="similarity">
    <text evidence="2 12">Belongs to the taffazin family.</text>
</comment>
<dbReference type="Proteomes" id="UP000095358">
    <property type="component" value="Unassembled WGS sequence"/>
</dbReference>
<dbReference type="InterPro" id="IPR000872">
    <property type="entry name" value="Tafazzin"/>
</dbReference>
<evidence type="ECO:0000313" key="15">
    <source>
        <dbReference type="Proteomes" id="UP000095358"/>
    </source>
</evidence>
<accession>A0A1E5RQW4</accession>
<evidence type="ECO:0000256" key="9">
    <source>
        <dbReference type="ARBA" id="ARBA00023315"/>
    </source>
</evidence>
<keyword evidence="7" id="KW-0496">Mitochondrion</keyword>
<dbReference type="PANTHER" id="PTHR12497">
    <property type="entry name" value="TAZ PROTEIN TAFAZZIN"/>
    <property type="match status" value="1"/>
</dbReference>
<feature type="domain" description="Phospholipid/glycerol acyltransferase" evidence="13">
    <location>
        <begin position="71"/>
        <end position="243"/>
    </location>
</feature>
<dbReference type="EMBL" id="LPNN01000004">
    <property type="protein sequence ID" value="OEJ89218.1"/>
    <property type="molecule type" value="Genomic_DNA"/>
</dbReference>
<comment type="catalytic activity">
    <reaction evidence="11">
        <text>1'-[1,2-diacyl-sn-glycero-3-phospho],3'-[1-acyl-sn-glycero-3-phospho]-glycerol + a 1,2-diacyl-sn-glycero-3-phosphocholine = a cardiolipin + a 1-acyl-sn-glycero-3-phosphocholine</text>
        <dbReference type="Rhea" id="RHEA:33731"/>
        <dbReference type="ChEBI" id="CHEBI:57643"/>
        <dbReference type="ChEBI" id="CHEBI:58168"/>
        <dbReference type="ChEBI" id="CHEBI:62237"/>
        <dbReference type="ChEBI" id="CHEBI:64743"/>
    </reaction>
    <physiologicalReaction direction="left-to-right" evidence="11">
        <dbReference type="Rhea" id="RHEA:33732"/>
    </physiologicalReaction>
    <physiologicalReaction direction="right-to-left" evidence="11">
        <dbReference type="Rhea" id="RHEA:33733"/>
    </physiologicalReaction>
</comment>
<dbReference type="SMART" id="SM00563">
    <property type="entry name" value="PlsC"/>
    <property type="match status" value="1"/>
</dbReference>
<dbReference type="STRING" id="29833.A0A1E5RQW4"/>
<keyword evidence="8" id="KW-0472">Membrane</keyword>
<dbReference type="PANTHER" id="PTHR12497:SF0">
    <property type="entry name" value="TAFAZZIN"/>
    <property type="match status" value="1"/>
</dbReference>
<evidence type="ECO:0000256" key="1">
    <source>
        <dbReference type="ARBA" id="ARBA00004137"/>
    </source>
</evidence>
<dbReference type="GO" id="GO:0035965">
    <property type="term" value="P:cardiolipin acyl-chain remodeling"/>
    <property type="evidence" value="ECO:0007669"/>
    <property type="project" value="TreeGrafter"/>
</dbReference>
<keyword evidence="15" id="KW-1185">Reference proteome</keyword>
<keyword evidence="9 14" id="KW-0012">Acyltransferase</keyword>
<dbReference type="AlphaFoldDB" id="A0A1E5RQW4"/>
<evidence type="ECO:0000259" key="13">
    <source>
        <dbReference type="SMART" id="SM00563"/>
    </source>
</evidence>
<dbReference type="Pfam" id="PF01553">
    <property type="entry name" value="Acyltransferase"/>
    <property type="match status" value="1"/>
</dbReference>
<evidence type="ECO:0000256" key="10">
    <source>
        <dbReference type="ARBA" id="ARBA00024323"/>
    </source>
</evidence>
<dbReference type="VEuPathDB" id="FungiDB:AWRI3580_g2410"/>
<keyword evidence="5" id="KW-0999">Mitochondrion inner membrane</keyword>
<evidence type="ECO:0000256" key="3">
    <source>
        <dbReference type="ARBA" id="ARBA00022679"/>
    </source>
</evidence>
<sequence length="391" mass="44855">MSLSNVLERGDDFLSQFPRDTSTWNFYSKSTMYFTVFVTKSFLNIFYSPKLSGLENLDNAMTKAENENRGIMTIMNHMSVVDDPFVWGLLPFSFYIKHNNNFRWCLGASNVCFSSPFLTKFFSLGQTLSTERFGKGPFQGSLDAAIRLLSPDDSIDIDYSRTENTHNDIKLKVLEPGEKASGHYKPPLIRQTPSWVHVYPEGFVLQLQPPFNNSMRYFKWGITRLILESTKAPVIVPMFATGFEKVAPESAAGTKINRYLPANFGAEINVAIGEQIAEDIIEGFRKEWNDLCKKYSITNEKLIDLNDNLKFSEEAQNLRSQVAATLREHVAKIRHEYRKFPTEDPRFKSPSWWKTYTTTEGESDKDVQFIGQNWAIRRLQGFTDDIAVDDN</sequence>
<gene>
    <name evidence="14" type="ORF">AWRI3580_g2410</name>
</gene>
<evidence type="ECO:0000256" key="4">
    <source>
        <dbReference type="ARBA" id="ARBA00022787"/>
    </source>
</evidence>
<evidence type="ECO:0000256" key="6">
    <source>
        <dbReference type="ARBA" id="ARBA00023098"/>
    </source>
</evidence>
<keyword evidence="4" id="KW-1000">Mitochondrion outer membrane</keyword>
<dbReference type="GO" id="GO:0005741">
    <property type="term" value="C:mitochondrial outer membrane"/>
    <property type="evidence" value="ECO:0007669"/>
    <property type="project" value="UniProtKB-SubCell"/>
</dbReference>
<keyword evidence="3 14" id="KW-0808">Transferase</keyword>
<organism evidence="14 15">
    <name type="scientific">Hanseniaspora uvarum</name>
    <name type="common">Yeast</name>
    <name type="synonym">Kloeckera apiculata</name>
    <dbReference type="NCBI Taxonomy" id="29833"/>
    <lineage>
        <taxon>Eukaryota</taxon>
        <taxon>Fungi</taxon>
        <taxon>Dikarya</taxon>
        <taxon>Ascomycota</taxon>
        <taxon>Saccharomycotina</taxon>
        <taxon>Saccharomycetes</taxon>
        <taxon>Saccharomycodales</taxon>
        <taxon>Saccharomycodaceae</taxon>
        <taxon>Hanseniaspora</taxon>
    </lineage>
</organism>
<proteinExistence type="inferred from homology"/>